<evidence type="ECO:0000259" key="5">
    <source>
        <dbReference type="Pfam" id="PF12551"/>
    </source>
</evidence>
<dbReference type="Proteomes" id="UP001375743">
    <property type="component" value="Unassembled WGS sequence"/>
</dbReference>
<dbReference type="InterPro" id="IPR029058">
    <property type="entry name" value="AB_hydrolase_fold"/>
</dbReference>
<keyword evidence="1" id="KW-0808">Transferase</keyword>
<organism evidence="6 7">
    <name type="scientific">Benzoatithermus flavus</name>
    <dbReference type="NCBI Taxonomy" id="3108223"/>
    <lineage>
        <taxon>Bacteria</taxon>
        <taxon>Pseudomonadati</taxon>
        <taxon>Pseudomonadota</taxon>
        <taxon>Alphaproteobacteria</taxon>
        <taxon>Geminicoccales</taxon>
        <taxon>Geminicoccaceae</taxon>
        <taxon>Benzoatithermus</taxon>
    </lineage>
</organism>
<feature type="domain" description="Poly-beta-hydroxybutyrate polymerase N-terminal" evidence="5">
    <location>
        <begin position="58"/>
        <end position="98"/>
    </location>
</feature>
<protein>
    <submittedName>
        <fullName evidence="6">Alpha/beta fold hydrolase</fullName>
    </submittedName>
</protein>
<dbReference type="SUPFAM" id="SSF53474">
    <property type="entry name" value="alpha/beta-Hydrolases"/>
    <property type="match status" value="1"/>
</dbReference>
<keyword evidence="2" id="KW-0012">Acyltransferase</keyword>
<dbReference type="Pfam" id="PF12551">
    <property type="entry name" value="PHBC_N"/>
    <property type="match status" value="1"/>
</dbReference>
<dbReference type="PANTHER" id="PTHR36837">
    <property type="entry name" value="POLY(3-HYDROXYALKANOATE) POLYMERASE SUBUNIT PHAC"/>
    <property type="match status" value="1"/>
</dbReference>
<dbReference type="InterPro" id="IPR010941">
    <property type="entry name" value="PhaC_N"/>
</dbReference>
<feature type="region of interest" description="Disordered" evidence="3">
    <location>
        <begin position="21"/>
        <end position="48"/>
    </location>
</feature>
<name>A0ABU8XMR2_9PROT</name>
<evidence type="ECO:0000259" key="4">
    <source>
        <dbReference type="Pfam" id="PF07167"/>
    </source>
</evidence>
<proteinExistence type="predicted"/>
<dbReference type="GO" id="GO:0016787">
    <property type="term" value="F:hydrolase activity"/>
    <property type="evidence" value="ECO:0007669"/>
    <property type="project" value="UniProtKB-KW"/>
</dbReference>
<sequence>MATKIVRDDAAAVLRPAGEARLAEEKAATGPGEDVRTHRFLPPAPATAAPRPPFVQSFENLDRLLHAFQARLTAGISLAAVAGAWADWFAHYANAPGKQLGLAQKAAFDGWRLAAYAQRRLLGLEVEPPFAPRPDDRRFAHPGWRSLPFDLVAQAFLATENWWDAATTGVRGVTAQHERQVRFMIRQRLDRLAPSNFPFTNPEVIERTIAEGGRNLVRGFGYWLEDAERWLTGRRPVGVEKWVVGRDVAVTPGEVVYRNELMELIQYRPATREVHPEPVLIVPAWIMKYYILDLRPENSLIRYLVERGHTVFAISWKNPTEADREVGLDDYRHQGIMHAIQAVQAIRPGQRVHACGYCLGGTILAIAAAKMARDGDDRLASLTLLAAQTDFTEAGELMLFIDESELAFLEDMMWDQGYLDTTQMAGAFMLLRANDLVWSRIVRQYLLGDREEMSDLMAWNADATRMPARMHSQYLKALFLENRLSRGRYAIEGRPVALSDIRVPIFAVGTEKDHVAPWQSVYKIRLLSDTEVTFVLTSGGHNAGIVSEPGHPGRHFRMARIPADAPYLAPEDWAVTTPPQEGSWWPAWQAWLAAHSGPPTAPPPLGAPEKGYPCLMPAPGSYVLEP</sequence>
<dbReference type="RefSeq" id="WP_418158322.1">
    <property type="nucleotide sequence ID" value="NZ_JBBLZC010000003.1"/>
</dbReference>
<reference evidence="6 7" key="1">
    <citation type="submission" date="2024-01" db="EMBL/GenBank/DDBJ databases">
        <title>Multi-omics insights into the function and evolution of sodium benzoate biodegradation pathways in Benzoatithermus flavus gen. nov., sp. nov. from hot spring.</title>
        <authorList>
            <person name="Hu C.-J."/>
            <person name="Li W.-J."/>
        </authorList>
    </citation>
    <scope>NUCLEOTIDE SEQUENCE [LARGE SCALE GENOMIC DNA]</scope>
    <source>
        <strain evidence="6 7">SYSU G07066</strain>
    </source>
</reference>
<dbReference type="InterPro" id="IPR022211">
    <property type="entry name" value="PHBC_N"/>
</dbReference>
<dbReference type="EMBL" id="JBBLZC010000003">
    <property type="protein sequence ID" value="MEK0082475.1"/>
    <property type="molecule type" value="Genomic_DNA"/>
</dbReference>
<evidence type="ECO:0000313" key="6">
    <source>
        <dbReference type="EMBL" id="MEK0082475.1"/>
    </source>
</evidence>
<dbReference type="Pfam" id="PF07167">
    <property type="entry name" value="PhaC_N"/>
    <property type="match status" value="1"/>
</dbReference>
<feature type="domain" description="Poly-beta-hydroxybutyrate polymerase N-terminal" evidence="4">
    <location>
        <begin position="135"/>
        <end position="304"/>
    </location>
</feature>
<accession>A0ABU8XMR2</accession>
<dbReference type="Gene3D" id="3.40.50.1820">
    <property type="entry name" value="alpha/beta hydrolase"/>
    <property type="match status" value="1"/>
</dbReference>
<evidence type="ECO:0000256" key="1">
    <source>
        <dbReference type="ARBA" id="ARBA00022679"/>
    </source>
</evidence>
<evidence type="ECO:0000313" key="7">
    <source>
        <dbReference type="Proteomes" id="UP001375743"/>
    </source>
</evidence>
<feature type="compositionally biased region" description="Basic and acidic residues" evidence="3">
    <location>
        <begin position="21"/>
        <end position="37"/>
    </location>
</feature>
<comment type="caution">
    <text evidence="6">The sequence shown here is derived from an EMBL/GenBank/DDBJ whole genome shotgun (WGS) entry which is preliminary data.</text>
</comment>
<keyword evidence="6" id="KW-0378">Hydrolase</keyword>
<dbReference type="InterPro" id="IPR051321">
    <property type="entry name" value="PHA/PHB_synthase"/>
</dbReference>
<gene>
    <name evidence="6" type="ORF">U1T56_04890</name>
</gene>
<dbReference type="PANTHER" id="PTHR36837:SF5">
    <property type="entry name" value="POLY-3-HYDROXYBUTYRATE SYNTHASE"/>
    <property type="match status" value="1"/>
</dbReference>
<evidence type="ECO:0000256" key="3">
    <source>
        <dbReference type="SAM" id="MobiDB-lite"/>
    </source>
</evidence>
<keyword evidence="7" id="KW-1185">Reference proteome</keyword>
<evidence type="ECO:0000256" key="2">
    <source>
        <dbReference type="ARBA" id="ARBA00023315"/>
    </source>
</evidence>